<dbReference type="Pfam" id="PF00005">
    <property type="entry name" value="ABC_tran"/>
    <property type="match status" value="1"/>
</dbReference>
<proteinExistence type="predicted"/>
<dbReference type="InterPro" id="IPR027417">
    <property type="entry name" value="P-loop_NTPase"/>
</dbReference>
<feature type="non-terminal residue" evidence="2">
    <location>
        <position position="166"/>
    </location>
</feature>
<dbReference type="InterPro" id="IPR003439">
    <property type="entry name" value="ABC_transporter-like_ATP-bd"/>
</dbReference>
<dbReference type="GO" id="GO:0005524">
    <property type="term" value="F:ATP binding"/>
    <property type="evidence" value="ECO:0007669"/>
    <property type="project" value="InterPro"/>
</dbReference>
<dbReference type="AlphaFoldDB" id="A0A1T1H7H8"/>
<dbReference type="Proteomes" id="UP000190064">
    <property type="component" value="Unassembled WGS sequence"/>
</dbReference>
<gene>
    <name evidence="2" type="ORF">BTA35_0216635</name>
</gene>
<dbReference type="PANTHER" id="PTHR46743:SF2">
    <property type="entry name" value="TEICHOIC ACIDS EXPORT ATP-BINDING PROTEIN TAGH"/>
    <property type="match status" value="1"/>
</dbReference>
<feature type="domain" description="ABC transporter" evidence="1">
    <location>
        <begin position="10"/>
        <end position="61"/>
    </location>
</feature>
<evidence type="ECO:0000259" key="1">
    <source>
        <dbReference type="Pfam" id="PF00005"/>
    </source>
</evidence>
<dbReference type="Gene3D" id="3.40.50.300">
    <property type="entry name" value="P-loop containing nucleotide triphosphate hydrolases"/>
    <property type="match status" value="1"/>
</dbReference>
<protein>
    <recommendedName>
        <fullName evidence="1">ABC transporter domain-containing protein</fullName>
    </recommendedName>
</protein>
<dbReference type="PANTHER" id="PTHR46743">
    <property type="entry name" value="TEICHOIC ACIDS EXPORT ATP-BINDING PROTEIN TAGH"/>
    <property type="match status" value="1"/>
</dbReference>
<dbReference type="EMBL" id="MTSD02000059">
    <property type="protein sequence ID" value="OOV85821.1"/>
    <property type="molecule type" value="Genomic_DNA"/>
</dbReference>
<keyword evidence="3" id="KW-1185">Reference proteome</keyword>
<dbReference type="SUPFAM" id="SSF52540">
    <property type="entry name" value="P-loop containing nucleoside triphosphate hydrolases"/>
    <property type="match status" value="1"/>
</dbReference>
<evidence type="ECO:0000313" key="2">
    <source>
        <dbReference type="EMBL" id="OOV85821.1"/>
    </source>
</evidence>
<feature type="non-terminal residue" evidence="2">
    <location>
        <position position="1"/>
    </location>
</feature>
<dbReference type="InterPro" id="IPR050683">
    <property type="entry name" value="Bact_Polysacc_Export_ATP-bd"/>
</dbReference>
<sequence>AILGLSRQELEDRFEEIHQFSEIGDAIEQPVKTYSSGMFVRLAFAVAVCVDPDVLIIDEALSVGDGAFAKKSFDRIMRLKESGKTILFCSHNLYQIEAICNRALWLHKGEVIAQGSPAEVVHRYEGFLYGIEQGQNDAPVPDIAPDPGRPQFKSVWISLDGQQTTQ</sequence>
<name>A0A1T1H7H8_OCELI</name>
<dbReference type="STRING" id="966.BTA35_0216635"/>
<comment type="caution">
    <text evidence="2">The sequence shown here is derived from an EMBL/GenBank/DDBJ whole genome shotgun (WGS) entry which is preliminary data.</text>
</comment>
<dbReference type="RefSeq" id="WP_161489885.1">
    <property type="nucleotide sequence ID" value="NZ_MTSD02000059.1"/>
</dbReference>
<evidence type="ECO:0000313" key="3">
    <source>
        <dbReference type="Proteomes" id="UP000190064"/>
    </source>
</evidence>
<organism evidence="2 3">
    <name type="scientific">Oceanospirillum linum</name>
    <dbReference type="NCBI Taxonomy" id="966"/>
    <lineage>
        <taxon>Bacteria</taxon>
        <taxon>Pseudomonadati</taxon>
        <taxon>Pseudomonadota</taxon>
        <taxon>Gammaproteobacteria</taxon>
        <taxon>Oceanospirillales</taxon>
        <taxon>Oceanospirillaceae</taxon>
        <taxon>Oceanospirillum</taxon>
    </lineage>
</organism>
<accession>A0A1T1H7H8</accession>
<dbReference type="GO" id="GO:0016887">
    <property type="term" value="F:ATP hydrolysis activity"/>
    <property type="evidence" value="ECO:0007669"/>
    <property type="project" value="InterPro"/>
</dbReference>
<reference evidence="2" key="1">
    <citation type="submission" date="2017-02" db="EMBL/GenBank/DDBJ databases">
        <title>Draft Genome Sequence of the Salt Water Bacterium Oceanospirillum linum ATCC 11336.</title>
        <authorList>
            <person name="Trachtenberg A.M."/>
            <person name="Carney J.G."/>
            <person name="Linnane J.D."/>
            <person name="Rheaume B.A."/>
            <person name="Pitts N.L."/>
            <person name="Mykles D.L."/>
            <person name="Maclea K.S."/>
        </authorList>
    </citation>
    <scope>NUCLEOTIDE SEQUENCE [LARGE SCALE GENOMIC DNA]</scope>
    <source>
        <strain evidence="2">ATCC 11336</strain>
    </source>
</reference>